<dbReference type="STRING" id="303698.A0A1V6SJD7"/>
<evidence type="ECO:0000313" key="2">
    <source>
        <dbReference type="EMBL" id="OQE13859.1"/>
    </source>
</evidence>
<dbReference type="InterPro" id="IPR056632">
    <property type="entry name" value="DUF7730"/>
</dbReference>
<dbReference type="EMBL" id="MLKD01000042">
    <property type="protein sequence ID" value="OQE13859.1"/>
    <property type="molecule type" value="Genomic_DNA"/>
</dbReference>
<protein>
    <recommendedName>
        <fullName evidence="1">DUF7730 domain-containing protein</fullName>
    </recommendedName>
</protein>
<keyword evidence="3" id="KW-1185">Reference proteome</keyword>
<evidence type="ECO:0000259" key="1">
    <source>
        <dbReference type="Pfam" id="PF24864"/>
    </source>
</evidence>
<dbReference type="OrthoDB" id="4757095at2759"/>
<organism evidence="2 3">
    <name type="scientific">Penicillium steckii</name>
    <dbReference type="NCBI Taxonomy" id="303698"/>
    <lineage>
        <taxon>Eukaryota</taxon>
        <taxon>Fungi</taxon>
        <taxon>Dikarya</taxon>
        <taxon>Ascomycota</taxon>
        <taxon>Pezizomycotina</taxon>
        <taxon>Eurotiomycetes</taxon>
        <taxon>Eurotiomycetidae</taxon>
        <taxon>Eurotiales</taxon>
        <taxon>Aspergillaceae</taxon>
        <taxon>Penicillium</taxon>
    </lineage>
</organism>
<dbReference type="AlphaFoldDB" id="A0A1V6SJD7"/>
<name>A0A1V6SJD7_9EURO</name>
<dbReference type="Proteomes" id="UP000191285">
    <property type="component" value="Unassembled WGS sequence"/>
</dbReference>
<gene>
    <name evidence="2" type="ORF">PENSTE_c042G03306</name>
</gene>
<dbReference type="Pfam" id="PF24864">
    <property type="entry name" value="DUF7730"/>
    <property type="match status" value="1"/>
</dbReference>
<evidence type="ECO:0000313" key="3">
    <source>
        <dbReference type="Proteomes" id="UP000191285"/>
    </source>
</evidence>
<dbReference type="PANTHER" id="PTHR38790">
    <property type="entry name" value="2EXR DOMAIN-CONTAINING PROTEIN-RELATED"/>
    <property type="match status" value="1"/>
</dbReference>
<sequence>MARMKQGVFSWEDVIAQRYQSNKPATLRHRTIPTIEFPAQQPQSGLLSLPQELHLIIWEYVLGGQRLHIIQRSPQRLACIICPLSATDIPGKPSHAGNSFCEICQGGGIPQPAKDGDLVRAGRGNGKLLALALTCRQMYR</sequence>
<feature type="domain" description="DUF7730" evidence="1">
    <location>
        <begin position="40"/>
        <end position="139"/>
    </location>
</feature>
<reference evidence="3" key="1">
    <citation type="journal article" date="2017" name="Nat. Microbiol.">
        <title>Global analysis of biosynthetic gene clusters reveals vast potential of secondary metabolite production in Penicillium species.</title>
        <authorList>
            <person name="Nielsen J.C."/>
            <person name="Grijseels S."/>
            <person name="Prigent S."/>
            <person name="Ji B."/>
            <person name="Dainat J."/>
            <person name="Nielsen K.F."/>
            <person name="Frisvad J.C."/>
            <person name="Workman M."/>
            <person name="Nielsen J."/>
        </authorList>
    </citation>
    <scope>NUCLEOTIDE SEQUENCE [LARGE SCALE GENOMIC DNA]</scope>
    <source>
        <strain evidence="3">IBT 24891</strain>
    </source>
</reference>
<comment type="caution">
    <text evidence="2">The sequence shown here is derived from an EMBL/GenBank/DDBJ whole genome shotgun (WGS) entry which is preliminary data.</text>
</comment>
<proteinExistence type="predicted"/>
<dbReference type="PANTHER" id="PTHR38790:SF9">
    <property type="entry name" value="F-BOX DOMAIN-CONTAINING PROTEIN"/>
    <property type="match status" value="1"/>
</dbReference>
<accession>A0A1V6SJD7</accession>